<organism evidence="3 4">
    <name type="scientific">Collybiopsis luxurians FD-317 M1</name>
    <dbReference type="NCBI Taxonomy" id="944289"/>
    <lineage>
        <taxon>Eukaryota</taxon>
        <taxon>Fungi</taxon>
        <taxon>Dikarya</taxon>
        <taxon>Basidiomycota</taxon>
        <taxon>Agaricomycotina</taxon>
        <taxon>Agaricomycetes</taxon>
        <taxon>Agaricomycetidae</taxon>
        <taxon>Agaricales</taxon>
        <taxon>Marasmiineae</taxon>
        <taxon>Omphalotaceae</taxon>
        <taxon>Collybiopsis</taxon>
        <taxon>Collybiopsis luxurians</taxon>
    </lineage>
</organism>
<feature type="transmembrane region" description="Helical" evidence="1">
    <location>
        <begin position="21"/>
        <end position="44"/>
    </location>
</feature>
<proteinExistence type="predicted"/>
<dbReference type="EMBL" id="KN834885">
    <property type="protein sequence ID" value="KIK50766.1"/>
    <property type="molecule type" value="Genomic_DNA"/>
</dbReference>
<gene>
    <name evidence="3" type="ORF">GYMLUDRAFT_182303</name>
</gene>
<feature type="transmembrane region" description="Helical" evidence="1">
    <location>
        <begin position="78"/>
        <end position="98"/>
    </location>
</feature>
<accession>A0A0D0B978</accession>
<dbReference type="InterPro" id="IPR045340">
    <property type="entry name" value="DUF6533"/>
</dbReference>
<sequence length="143" mass="16014">MKLDYALTFHMEVQHIWTSKFRLSTLLYVLCRYALVSNIIFLLASAGKLTEDGAVPLTIEWSRLIDTDKTSTSHCNTWYQFISALSVLGRAAVIVVFTGRTWAVWDRNRLILAYMSLLGVACIALDITHVPGLRCSGSSTIPM</sequence>
<reference evidence="3 4" key="1">
    <citation type="submission" date="2014-04" db="EMBL/GenBank/DDBJ databases">
        <title>Evolutionary Origins and Diversification of the Mycorrhizal Mutualists.</title>
        <authorList>
            <consortium name="DOE Joint Genome Institute"/>
            <consortium name="Mycorrhizal Genomics Consortium"/>
            <person name="Kohler A."/>
            <person name="Kuo A."/>
            <person name="Nagy L.G."/>
            <person name="Floudas D."/>
            <person name="Copeland A."/>
            <person name="Barry K.W."/>
            <person name="Cichocki N."/>
            <person name="Veneault-Fourrey C."/>
            <person name="LaButti K."/>
            <person name="Lindquist E.A."/>
            <person name="Lipzen A."/>
            <person name="Lundell T."/>
            <person name="Morin E."/>
            <person name="Murat C."/>
            <person name="Riley R."/>
            <person name="Ohm R."/>
            <person name="Sun H."/>
            <person name="Tunlid A."/>
            <person name="Henrissat B."/>
            <person name="Grigoriev I.V."/>
            <person name="Hibbett D.S."/>
            <person name="Martin F."/>
        </authorList>
    </citation>
    <scope>NUCLEOTIDE SEQUENCE [LARGE SCALE GENOMIC DNA]</scope>
    <source>
        <strain evidence="3 4">FD-317 M1</strain>
    </source>
</reference>
<dbReference type="HOGENOM" id="CLU_118693_0_0_1"/>
<dbReference type="OrthoDB" id="3242409at2759"/>
<dbReference type="Proteomes" id="UP000053593">
    <property type="component" value="Unassembled WGS sequence"/>
</dbReference>
<keyword evidence="1" id="KW-0812">Transmembrane</keyword>
<protein>
    <recommendedName>
        <fullName evidence="2">DUF6533 domain-containing protein</fullName>
    </recommendedName>
</protein>
<evidence type="ECO:0000256" key="1">
    <source>
        <dbReference type="SAM" id="Phobius"/>
    </source>
</evidence>
<keyword evidence="1" id="KW-0472">Membrane</keyword>
<keyword evidence="1" id="KW-1133">Transmembrane helix</keyword>
<dbReference type="Pfam" id="PF20151">
    <property type="entry name" value="DUF6533"/>
    <property type="match status" value="1"/>
</dbReference>
<evidence type="ECO:0000313" key="3">
    <source>
        <dbReference type="EMBL" id="KIK50766.1"/>
    </source>
</evidence>
<keyword evidence="4" id="KW-1185">Reference proteome</keyword>
<feature type="transmembrane region" description="Helical" evidence="1">
    <location>
        <begin position="110"/>
        <end position="130"/>
    </location>
</feature>
<evidence type="ECO:0000313" key="4">
    <source>
        <dbReference type="Proteomes" id="UP000053593"/>
    </source>
</evidence>
<name>A0A0D0B978_9AGAR</name>
<evidence type="ECO:0000259" key="2">
    <source>
        <dbReference type="Pfam" id="PF20151"/>
    </source>
</evidence>
<feature type="domain" description="DUF6533" evidence="2">
    <location>
        <begin position="4"/>
        <end position="34"/>
    </location>
</feature>
<dbReference type="AlphaFoldDB" id="A0A0D0B978"/>